<proteinExistence type="predicted"/>
<organism evidence="2 3">
    <name type="scientific">Ustilago bromivora</name>
    <dbReference type="NCBI Taxonomy" id="307758"/>
    <lineage>
        <taxon>Eukaryota</taxon>
        <taxon>Fungi</taxon>
        <taxon>Dikarya</taxon>
        <taxon>Basidiomycota</taxon>
        <taxon>Ustilaginomycotina</taxon>
        <taxon>Ustilaginomycetes</taxon>
        <taxon>Ustilaginales</taxon>
        <taxon>Ustilaginaceae</taxon>
        <taxon>Ustilago</taxon>
    </lineage>
</organism>
<evidence type="ECO:0000313" key="2">
    <source>
        <dbReference type="EMBL" id="SYW76094.1"/>
    </source>
</evidence>
<name>A0A8H8QJK0_9BASI</name>
<evidence type="ECO:0000313" key="3">
    <source>
        <dbReference type="Proteomes" id="UP000658997"/>
    </source>
</evidence>
<sequence>MKSMVPVATNVRLLADDSNMFEHVMPPCNYLSGIQPAYPITTYSTRSHSRSPGVIDQSSTPAACSHQSPFSSATKTVRAGPTFAPAASVITLGARVDGIDSCISRLEDTIHLNFTTILTHIDSLQSSPHPPSTPTSLAAVTSQPPLPEVISQVTSDTLKPECLILLCNPESCISKETPAQAGLVFTDGQVRITEESSEQRSLSFAKAIPNICALAQVWLIYTAICVCHTWDLNFNHAILAYLEILIKFQIYLWKGVAEYHLAICCQHFGMGVTHKWAHTDTTLQGQTLLTNFQTLAAPSSSAPSSKPGAKSSHPSHTTTNPPPVEICSSQPTPTPPRRVLNVSPTTTGSGPVVTLLPASSSPGSSLADTMLPAFSPPGSSLVDMLLPAPSSSGSGLVDTLRPASPSLGSGLTALPSTSHAPLASSAMLVPSLDFFVPQGITNISSDSASALLVSLLTCPVPPAHPNTACELPIFDCSNTPATVGSLKLKHWAPFLGLYPEQDFANQLRGALRHGALLGYSGPLHHTTRLEGSNLPMDPDDKLHLHQEIEAQVLEGCL</sequence>
<accession>A0A8H8QJK0</accession>
<keyword evidence="3" id="KW-1185">Reference proteome</keyword>
<protein>
    <submittedName>
        <fullName evidence="2">Uncharacterized protein</fullName>
    </submittedName>
</protein>
<feature type="region of interest" description="Disordered" evidence="1">
    <location>
        <begin position="297"/>
        <end position="361"/>
    </location>
</feature>
<feature type="compositionally biased region" description="Low complexity" evidence="1">
    <location>
        <begin position="297"/>
        <end position="319"/>
    </location>
</feature>
<gene>
    <name evidence="2" type="ORF">UBRO2_01165</name>
</gene>
<comment type="caution">
    <text evidence="2">The sequence shown here is derived from an EMBL/GenBank/DDBJ whole genome shotgun (WGS) entry which is preliminary data.</text>
</comment>
<dbReference type="Proteomes" id="UP000658997">
    <property type="component" value="Unassembled WGS sequence"/>
</dbReference>
<evidence type="ECO:0000256" key="1">
    <source>
        <dbReference type="SAM" id="MobiDB-lite"/>
    </source>
</evidence>
<dbReference type="AlphaFoldDB" id="A0A8H8QJK0"/>
<feature type="region of interest" description="Disordered" evidence="1">
    <location>
        <begin position="45"/>
        <end position="68"/>
    </location>
</feature>
<dbReference type="EMBL" id="ULHB01000014">
    <property type="protein sequence ID" value="SYW76094.1"/>
    <property type="molecule type" value="Genomic_DNA"/>
</dbReference>
<reference evidence="2" key="1">
    <citation type="submission" date="2018-08" db="EMBL/GenBank/DDBJ databases">
        <authorList>
            <person name="Guldener U."/>
        </authorList>
    </citation>
    <scope>NUCLEOTIDE SEQUENCE</scope>
    <source>
        <strain evidence="2">UB2</strain>
    </source>
</reference>
<feature type="compositionally biased region" description="Polar residues" evidence="1">
    <location>
        <begin position="56"/>
        <end position="68"/>
    </location>
</feature>